<dbReference type="GeneID" id="30981908"/>
<evidence type="ECO:0000313" key="2">
    <source>
        <dbReference type="Proteomes" id="UP000094285"/>
    </source>
</evidence>
<dbReference type="Proteomes" id="UP000094285">
    <property type="component" value="Unassembled WGS sequence"/>
</dbReference>
<proteinExistence type="predicted"/>
<organism evidence="1 2">
    <name type="scientific">Suhomyces tanzawaensis NRRL Y-17324</name>
    <dbReference type="NCBI Taxonomy" id="984487"/>
    <lineage>
        <taxon>Eukaryota</taxon>
        <taxon>Fungi</taxon>
        <taxon>Dikarya</taxon>
        <taxon>Ascomycota</taxon>
        <taxon>Saccharomycotina</taxon>
        <taxon>Pichiomycetes</taxon>
        <taxon>Debaryomycetaceae</taxon>
        <taxon>Suhomyces</taxon>
    </lineage>
</organism>
<keyword evidence="2" id="KW-1185">Reference proteome</keyword>
<gene>
    <name evidence="1" type="ORF">CANTADRAFT_26462</name>
</gene>
<accession>A0A1E4SFM8</accession>
<sequence length="61" mass="6554">MGEGGACAVLGNVLVVNKCKNYRVRCLLGGLAEAVLLLLVLKHCELNSDARCPVDLRVLLF</sequence>
<dbReference type="EMBL" id="KV453913">
    <property type="protein sequence ID" value="ODV78311.1"/>
    <property type="molecule type" value="Genomic_DNA"/>
</dbReference>
<dbReference type="AlphaFoldDB" id="A0A1E4SFM8"/>
<evidence type="ECO:0000313" key="1">
    <source>
        <dbReference type="EMBL" id="ODV78311.1"/>
    </source>
</evidence>
<dbReference type="RefSeq" id="XP_020063433.1">
    <property type="nucleotide sequence ID" value="XM_020207771.1"/>
</dbReference>
<name>A0A1E4SFM8_9ASCO</name>
<reference evidence="2" key="1">
    <citation type="submission" date="2016-05" db="EMBL/GenBank/DDBJ databases">
        <title>Comparative genomics of biotechnologically important yeasts.</title>
        <authorList>
            <consortium name="DOE Joint Genome Institute"/>
            <person name="Riley R."/>
            <person name="Haridas S."/>
            <person name="Wolfe K.H."/>
            <person name="Lopes M.R."/>
            <person name="Hittinger C.T."/>
            <person name="Goker M."/>
            <person name="Salamov A."/>
            <person name="Wisecaver J."/>
            <person name="Long T.M."/>
            <person name="Aerts A.L."/>
            <person name="Barry K."/>
            <person name="Choi C."/>
            <person name="Clum A."/>
            <person name="Coughlan A.Y."/>
            <person name="Deshpande S."/>
            <person name="Douglass A.P."/>
            <person name="Hanson S.J."/>
            <person name="Klenk H.-P."/>
            <person name="Labutti K."/>
            <person name="Lapidus A."/>
            <person name="Lindquist E."/>
            <person name="Lipzen A."/>
            <person name="Meier-Kolthoff J.P."/>
            <person name="Ohm R.A."/>
            <person name="Otillar R.P."/>
            <person name="Pangilinan J."/>
            <person name="Peng Y."/>
            <person name="Rokas A."/>
            <person name="Rosa C.A."/>
            <person name="Scheuner C."/>
            <person name="Sibirny A.A."/>
            <person name="Slot J.C."/>
            <person name="Stielow J.B."/>
            <person name="Sun H."/>
            <person name="Kurtzman C.P."/>
            <person name="Blackwell M."/>
            <person name="Grigoriev I.V."/>
            <person name="Jeffries T.W."/>
        </authorList>
    </citation>
    <scope>NUCLEOTIDE SEQUENCE [LARGE SCALE GENOMIC DNA]</scope>
    <source>
        <strain evidence="2">NRRL Y-17324</strain>
    </source>
</reference>
<protein>
    <submittedName>
        <fullName evidence="1">Uncharacterized protein</fullName>
    </submittedName>
</protein>